<keyword evidence="2" id="KW-1185">Reference proteome</keyword>
<protein>
    <submittedName>
        <fullName evidence="1">11849_t:CDS:1</fullName>
    </submittedName>
</protein>
<feature type="non-terminal residue" evidence="1">
    <location>
        <position position="1"/>
    </location>
</feature>
<accession>A0ACA9KXA4</accession>
<evidence type="ECO:0000313" key="2">
    <source>
        <dbReference type="Proteomes" id="UP000789702"/>
    </source>
</evidence>
<proteinExistence type="predicted"/>
<comment type="caution">
    <text evidence="1">The sequence shown here is derived from an EMBL/GenBank/DDBJ whole genome shotgun (WGS) entry which is preliminary data.</text>
</comment>
<gene>
    <name evidence="1" type="ORF">DHETER_LOCUS2741</name>
</gene>
<dbReference type="Proteomes" id="UP000789702">
    <property type="component" value="Unassembled WGS sequence"/>
</dbReference>
<name>A0ACA9KXA4_9GLOM</name>
<reference evidence="1" key="1">
    <citation type="submission" date="2021-06" db="EMBL/GenBank/DDBJ databases">
        <authorList>
            <person name="Kallberg Y."/>
            <person name="Tangrot J."/>
            <person name="Rosling A."/>
        </authorList>
    </citation>
    <scope>NUCLEOTIDE SEQUENCE</scope>
    <source>
        <strain evidence="1">IL203A</strain>
    </source>
</reference>
<sequence>NEDIGLGYSKKKLFKEITFQDQEEAFDMLTLYSQHKGFKLRKECVEKTSNGTI</sequence>
<organism evidence="1 2">
    <name type="scientific">Dentiscutata heterogama</name>
    <dbReference type="NCBI Taxonomy" id="1316150"/>
    <lineage>
        <taxon>Eukaryota</taxon>
        <taxon>Fungi</taxon>
        <taxon>Fungi incertae sedis</taxon>
        <taxon>Mucoromycota</taxon>
        <taxon>Glomeromycotina</taxon>
        <taxon>Glomeromycetes</taxon>
        <taxon>Diversisporales</taxon>
        <taxon>Gigasporaceae</taxon>
        <taxon>Dentiscutata</taxon>
    </lineage>
</organism>
<evidence type="ECO:0000313" key="1">
    <source>
        <dbReference type="EMBL" id="CAG8495156.1"/>
    </source>
</evidence>
<dbReference type="EMBL" id="CAJVPU010002109">
    <property type="protein sequence ID" value="CAG8495156.1"/>
    <property type="molecule type" value="Genomic_DNA"/>
</dbReference>